<proteinExistence type="predicted"/>
<accession>A0ABW3CXC3</accession>
<keyword evidence="1" id="KW-0732">Signal</keyword>
<dbReference type="RefSeq" id="WP_386407429.1">
    <property type="nucleotide sequence ID" value="NZ_JBHTJH010000005.1"/>
</dbReference>
<dbReference type="EMBL" id="JBHTJH010000005">
    <property type="protein sequence ID" value="MFD0862439.1"/>
    <property type="molecule type" value="Genomic_DNA"/>
</dbReference>
<protein>
    <submittedName>
        <fullName evidence="3">Chalcone isomerase family protein</fullName>
    </submittedName>
</protein>
<dbReference type="Gene3D" id="3.50.70.10">
    <property type="match status" value="1"/>
</dbReference>
<comment type="caution">
    <text evidence="3">The sequence shown here is derived from an EMBL/GenBank/DDBJ whole genome shotgun (WGS) entry which is preliminary data.</text>
</comment>
<feature type="domain" description="Chalcone isomerase" evidence="2">
    <location>
        <begin position="22"/>
        <end position="187"/>
    </location>
</feature>
<name>A0ABW3CXC3_9FLAO</name>
<dbReference type="InterPro" id="IPR036298">
    <property type="entry name" value="Chalcone_isomerase_sf"/>
</dbReference>
<dbReference type="GO" id="GO:0016853">
    <property type="term" value="F:isomerase activity"/>
    <property type="evidence" value="ECO:0007669"/>
    <property type="project" value="UniProtKB-KW"/>
</dbReference>
<dbReference type="Proteomes" id="UP001596978">
    <property type="component" value="Unassembled WGS sequence"/>
</dbReference>
<sequence length="188" mass="20639">MMKKTLSLLMLFTAIFTSKAQTEISGVDVAERITIGGESLLLNGAGLREKLWIDLYVGSLYLETKMNNATKIMNDDSAMALKLHIVSKLVTSEKMSSAVTEGFEKSTNGDMTSLTKEIATFIDIFKKEPIVKGDIFDLLYKPETGVVVYKNGKIAGTIKGLEFKKALFGIWLCDRPADKGLKKAMLGS</sequence>
<gene>
    <name evidence="3" type="ORF">ACFQ1M_09460</name>
</gene>
<feature type="chain" id="PRO_5046086574" evidence="1">
    <location>
        <begin position="21"/>
        <end position="188"/>
    </location>
</feature>
<dbReference type="InterPro" id="IPR016088">
    <property type="entry name" value="Chalcone_isomerase_3-sand"/>
</dbReference>
<evidence type="ECO:0000256" key="1">
    <source>
        <dbReference type="SAM" id="SignalP"/>
    </source>
</evidence>
<keyword evidence="3" id="KW-0413">Isomerase</keyword>
<evidence type="ECO:0000313" key="3">
    <source>
        <dbReference type="EMBL" id="MFD0862439.1"/>
    </source>
</evidence>
<dbReference type="InterPro" id="IPR016087">
    <property type="entry name" value="Chalcone_isomerase"/>
</dbReference>
<evidence type="ECO:0000259" key="2">
    <source>
        <dbReference type="Pfam" id="PF16036"/>
    </source>
</evidence>
<dbReference type="Pfam" id="PF16036">
    <property type="entry name" value="Chalcone_3"/>
    <property type="match status" value="1"/>
</dbReference>
<dbReference type="SUPFAM" id="SSF54626">
    <property type="entry name" value="Chalcone isomerase"/>
    <property type="match status" value="1"/>
</dbReference>
<feature type="signal peptide" evidence="1">
    <location>
        <begin position="1"/>
        <end position="20"/>
    </location>
</feature>
<keyword evidence="4" id="KW-1185">Reference proteome</keyword>
<reference evidence="4" key="1">
    <citation type="journal article" date="2019" name="Int. J. Syst. Evol. Microbiol.">
        <title>The Global Catalogue of Microorganisms (GCM) 10K type strain sequencing project: providing services to taxonomists for standard genome sequencing and annotation.</title>
        <authorList>
            <consortium name="The Broad Institute Genomics Platform"/>
            <consortium name="The Broad Institute Genome Sequencing Center for Infectious Disease"/>
            <person name="Wu L."/>
            <person name="Ma J."/>
        </authorList>
    </citation>
    <scope>NUCLEOTIDE SEQUENCE [LARGE SCALE GENOMIC DNA]</scope>
    <source>
        <strain evidence="4">CCUG 62952</strain>
    </source>
</reference>
<organism evidence="3 4">
    <name type="scientific">Sungkyunkwania multivorans</name>
    <dbReference type="NCBI Taxonomy" id="1173618"/>
    <lineage>
        <taxon>Bacteria</taxon>
        <taxon>Pseudomonadati</taxon>
        <taxon>Bacteroidota</taxon>
        <taxon>Flavobacteriia</taxon>
        <taxon>Flavobacteriales</taxon>
        <taxon>Flavobacteriaceae</taxon>
        <taxon>Sungkyunkwania</taxon>
    </lineage>
</organism>
<evidence type="ECO:0000313" key="4">
    <source>
        <dbReference type="Proteomes" id="UP001596978"/>
    </source>
</evidence>